<comment type="caution">
    <text evidence="1">The sequence shown here is derived from an EMBL/GenBank/DDBJ whole genome shotgun (WGS) entry which is preliminary data.</text>
</comment>
<name>A0A8H7C6I3_AGABI</name>
<evidence type="ECO:0000313" key="1">
    <source>
        <dbReference type="EMBL" id="KAF7763856.1"/>
    </source>
</evidence>
<dbReference type="AlphaFoldDB" id="A0A8H7C6I3"/>
<gene>
    <name evidence="1" type="ORF">Agabi119p4_8393</name>
</gene>
<organism evidence="1 2">
    <name type="scientific">Agaricus bisporus var. burnettii</name>
    <dbReference type="NCBI Taxonomy" id="192524"/>
    <lineage>
        <taxon>Eukaryota</taxon>
        <taxon>Fungi</taxon>
        <taxon>Dikarya</taxon>
        <taxon>Basidiomycota</taxon>
        <taxon>Agaricomycotina</taxon>
        <taxon>Agaricomycetes</taxon>
        <taxon>Agaricomycetidae</taxon>
        <taxon>Agaricales</taxon>
        <taxon>Agaricineae</taxon>
        <taxon>Agaricaceae</taxon>
        <taxon>Agaricus</taxon>
    </lineage>
</organism>
<proteinExistence type="predicted"/>
<dbReference type="EMBL" id="JABXXO010000011">
    <property type="protein sequence ID" value="KAF7763856.1"/>
    <property type="molecule type" value="Genomic_DNA"/>
</dbReference>
<accession>A0A8H7C6I3</accession>
<reference evidence="1 2" key="1">
    <citation type="journal article" name="Sci. Rep.">
        <title>Telomere-to-telomere assembled and centromere annotated genomes of the two main subspecies of the button mushroom Agaricus bisporus reveal especially polymorphic chromosome ends.</title>
        <authorList>
            <person name="Sonnenberg A.S.M."/>
            <person name="Sedaghat-Telgerd N."/>
            <person name="Lavrijssen B."/>
            <person name="Ohm R.A."/>
            <person name="Hendrickx P.M."/>
            <person name="Scholtmeijer K."/>
            <person name="Baars J.J.P."/>
            <person name="van Peer A."/>
        </authorList>
    </citation>
    <scope>NUCLEOTIDE SEQUENCE [LARGE SCALE GENOMIC DNA]</scope>
    <source>
        <strain evidence="1 2">H119_p4</strain>
    </source>
</reference>
<dbReference type="Proteomes" id="UP000629468">
    <property type="component" value="Unassembled WGS sequence"/>
</dbReference>
<evidence type="ECO:0000313" key="2">
    <source>
        <dbReference type="Proteomes" id="UP000629468"/>
    </source>
</evidence>
<sequence>MITVYEILLLGPGNHRGCAQTIALGPIWVIWFFERGTRESDSYSELNPDHSSTGRTIGVRKMAKREMLQYVSTYSCDRLLVPSVALMNANEMPFALTWLKSTFGWKPETSIP</sequence>
<protein>
    <submittedName>
        <fullName evidence="1">Uncharacterized protein</fullName>
    </submittedName>
</protein>